<dbReference type="Proteomes" id="UP001152795">
    <property type="component" value="Unassembled WGS sequence"/>
</dbReference>
<comment type="caution">
    <text evidence="1">The sequence shown here is derived from an EMBL/GenBank/DDBJ whole genome shotgun (WGS) entry which is preliminary data.</text>
</comment>
<accession>A0A7D9MBW1</accession>
<proteinExistence type="predicted"/>
<name>A0A7D9MBW1_PARCT</name>
<evidence type="ECO:0000313" key="1">
    <source>
        <dbReference type="EMBL" id="CAB4045472.1"/>
    </source>
</evidence>
<sequence length="164" mass="18273">MQKASFMKDAGMTTDVCTCLKKLSLFLQKQDCNIADCQGVVKSTIDGLEKLKTEPGPKLAELLQAEVFHGVQIANQLHEDTTLAQFNAIIAALQTAIKSRIRPSELDWLPESAQLANYGDAEVTKLLNHFHPYLSAVCEEVEDFAGEALMEWDDLKSQIYAQWV</sequence>
<dbReference type="AlphaFoldDB" id="A0A7D9MBW1"/>
<evidence type="ECO:0000313" key="2">
    <source>
        <dbReference type="Proteomes" id="UP001152795"/>
    </source>
</evidence>
<gene>
    <name evidence="1" type="ORF">PACLA_8A027130</name>
</gene>
<dbReference type="OrthoDB" id="5952815at2759"/>
<dbReference type="EMBL" id="CACRXK020039635">
    <property type="protein sequence ID" value="CAB4045472.1"/>
    <property type="molecule type" value="Genomic_DNA"/>
</dbReference>
<organism evidence="1 2">
    <name type="scientific">Paramuricea clavata</name>
    <name type="common">Red gorgonian</name>
    <name type="synonym">Violescent sea-whip</name>
    <dbReference type="NCBI Taxonomy" id="317549"/>
    <lineage>
        <taxon>Eukaryota</taxon>
        <taxon>Metazoa</taxon>
        <taxon>Cnidaria</taxon>
        <taxon>Anthozoa</taxon>
        <taxon>Octocorallia</taxon>
        <taxon>Malacalcyonacea</taxon>
        <taxon>Plexauridae</taxon>
        <taxon>Paramuricea</taxon>
    </lineage>
</organism>
<keyword evidence="2" id="KW-1185">Reference proteome</keyword>
<reference evidence="1" key="1">
    <citation type="submission" date="2020-04" db="EMBL/GenBank/DDBJ databases">
        <authorList>
            <person name="Alioto T."/>
            <person name="Alioto T."/>
            <person name="Gomez Garrido J."/>
        </authorList>
    </citation>
    <scope>NUCLEOTIDE SEQUENCE</scope>
    <source>
        <strain evidence="1">A484AB</strain>
    </source>
</reference>
<protein>
    <submittedName>
        <fullName evidence="1">Uncharacterized protein</fullName>
    </submittedName>
</protein>